<evidence type="ECO:0000256" key="5">
    <source>
        <dbReference type="ARBA" id="ARBA00023163"/>
    </source>
</evidence>
<dbReference type="GO" id="GO:0003700">
    <property type="term" value="F:DNA-binding transcription factor activity"/>
    <property type="evidence" value="ECO:0007669"/>
    <property type="project" value="InterPro"/>
</dbReference>
<evidence type="ECO:0000256" key="7">
    <source>
        <dbReference type="SAM" id="MobiDB-lite"/>
    </source>
</evidence>
<protein>
    <submittedName>
        <fullName evidence="9">BZIP transcription factor</fullName>
    </submittedName>
</protein>
<keyword evidence="6" id="KW-0539">Nucleus</keyword>
<evidence type="ECO:0000313" key="10">
    <source>
        <dbReference type="Proteomes" id="UP000602510"/>
    </source>
</evidence>
<gene>
    <name evidence="9" type="ORF">GN244_ATG12072</name>
</gene>
<organism evidence="9 10">
    <name type="scientific">Phytophthora infestans</name>
    <name type="common">Potato late blight agent</name>
    <name type="synonym">Botrytis infestans</name>
    <dbReference type="NCBI Taxonomy" id="4787"/>
    <lineage>
        <taxon>Eukaryota</taxon>
        <taxon>Sar</taxon>
        <taxon>Stramenopiles</taxon>
        <taxon>Oomycota</taxon>
        <taxon>Peronosporomycetes</taxon>
        <taxon>Peronosporales</taxon>
        <taxon>Peronosporaceae</taxon>
        <taxon>Phytophthora</taxon>
    </lineage>
</organism>
<sequence>MPKCLKRFDPDVDVERVGAAIGQFNLLDLDQHRHARGAMAMDLTAEDDDLLSYFLSADVAAEQMPQTRPGVTASVTPTAEQFTLGQTVPLAPERTFGGELTPSAPPATSTPTTPSFQQPSGSFTESSMMRPTANDDDSSSNAGTLDTDEKRQRRLARNRESARQSRRRKKQYLELLEEKVSQLTESIDTTRAAHLESANEALNQVRSDILNSLAEDRKNGGTEESVQEKIRQGIMLVQERFGPNSVERLAVKDYNFRQLDNLLLPPYCRFLLWLSIQDESFFDEPNGMGAKNAGEAPEKKKVPNVVKKDTLWSTLTNDLALTYEQDEKLKSLYKSGDSKSSKSERRRVAMAVTYLSKLKRSLEQRSEAVQRQTEMLHSILTPEQSLIYLRWVDANQDRLPNFVDKTLTVPNTGASDAVRAILNKNDRDLTVEDVTALLGEL</sequence>
<dbReference type="SMR" id="A0A833WSU1"/>
<dbReference type="PROSITE" id="PS50217">
    <property type="entry name" value="BZIP"/>
    <property type="match status" value="1"/>
</dbReference>
<dbReference type="PROSITE" id="PS00036">
    <property type="entry name" value="BZIP_BASIC"/>
    <property type="match status" value="1"/>
</dbReference>
<keyword evidence="4" id="KW-0238">DNA-binding</keyword>
<comment type="subcellular location">
    <subcellularLocation>
        <location evidence="1">Nucleus</location>
    </subcellularLocation>
</comment>
<comment type="caution">
    <text evidence="9">The sequence shown here is derived from an EMBL/GenBank/DDBJ whole genome shotgun (WGS) entry which is preliminary data.</text>
</comment>
<evidence type="ECO:0000256" key="6">
    <source>
        <dbReference type="ARBA" id="ARBA00023242"/>
    </source>
</evidence>
<feature type="compositionally biased region" description="Low complexity" evidence="7">
    <location>
        <begin position="106"/>
        <end position="115"/>
    </location>
</feature>
<dbReference type="SMART" id="SM00338">
    <property type="entry name" value="BRLZ"/>
    <property type="match status" value="1"/>
</dbReference>
<dbReference type="InterPro" id="IPR004827">
    <property type="entry name" value="bZIP"/>
</dbReference>
<dbReference type="EMBL" id="WSZM01000290">
    <property type="protein sequence ID" value="KAF4035841.1"/>
    <property type="molecule type" value="Genomic_DNA"/>
</dbReference>
<dbReference type="CDD" id="cd14811">
    <property type="entry name" value="bZIP_u2"/>
    <property type="match status" value="1"/>
</dbReference>
<dbReference type="AlphaFoldDB" id="A0A833WSU1"/>
<proteinExistence type="inferred from homology"/>
<dbReference type="GO" id="GO:0005634">
    <property type="term" value="C:nucleus"/>
    <property type="evidence" value="ECO:0007669"/>
    <property type="project" value="UniProtKB-SubCell"/>
</dbReference>
<dbReference type="SUPFAM" id="SSF57959">
    <property type="entry name" value="Leucine zipper domain"/>
    <property type="match status" value="1"/>
</dbReference>
<evidence type="ECO:0000256" key="3">
    <source>
        <dbReference type="ARBA" id="ARBA00023015"/>
    </source>
</evidence>
<evidence type="ECO:0000256" key="4">
    <source>
        <dbReference type="ARBA" id="ARBA00023125"/>
    </source>
</evidence>
<name>A0A833WSU1_PHYIN</name>
<keyword evidence="3" id="KW-0805">Transcription regulation</keyword>
<dbReference type="PANTHER" id="PTHR47416">
    <property type="entry name" value="BASIC-LEUCINE ZIPPER TRANSCRIPTION FACTOR F-RELATED"/>
    <property type="match status" value="1"/>
</dbReference>
<reference evidence="9" key="1">
    <citation type="submission" date="2020-04" db="EMBL/GenBank/DDBJ databases">
        <title>Hybrid Assembly of Korean Phytophthora infestans isolates.</title>
        <authorList>
            <person name="Prokchorchik M."/>
            <person name="Lee Y."/>
            <person name="Seo J."/>
            <person name="Cho J.-H."/>
            <person name="Park Y.-E."/>
            <person name="Jang D.-C."/>
            <person name="Im J.-S."/>
            <person name="Choi J.-G."/>
            <person name="Park H.-J."/>
            <person name="Lee G.-B."/>
            <person name="Lee Y.-G."/>
            <person name="Hong S.-Y."/>
            <person name="Cho K."/>
            <person name="Sohn K.H."/>
        </authorList>
    </citation>
    <scope>NUCLEOTIDE SEQUENCE</scope>
    <source>
        <strain evidence="9">KR_1_A1</strain>
    </source>
</reference>
<dbReference type="PANTHER" id="PTHR47416:SF8">
    <property type="entry name" value="BASIC-LEUCINE ZIPPER TRANSCRIPTION FACTOR E-RELATED"/>
    <property type="match status" value="1"/>
</dbReference>
<comment type="similarity">
    <text evidence="2">Belongs to the bZIP family.</text>
</comment>
<evidence type="ECO:0000313" key="9">
    <source>
        <dbReference type="EMBL" id="KAF4035841.1"/>
    </source>
</evidence>
<dbReference type="Gene3D" id="1.20.5.170">
    <property type="match status" value="1"/>
</dbReference>
<evidence type="ECO:0000256" key="2">
    <source>
        <dbReference type="ARBA" id="ARBA00007163"/>
    </source>
</evidence>
<dbReference type="GO" id="GO:0003677">
    <property type="term" value="F:DNA binding"/>
    <property type="evidence" value="ECO:0007669"/>
    <property type="project" value="UniProtKB-KW"/>
</dbReference>
<feature type="region of interest" description="Disordered" evidence="7">
    <location>
        <begin position="84"/>
        <end position="168"/>
    </location>
</feature>
<evidence type="ECO:0000256" key="1">
    <source>
        <dbReference type="ARBA" id="ARBA00004123"/>
    </source>
</evidence>
<evidence type="ECO:0000259" key="8">
    <source>
        <dbReference type="PROSITE" id="PS50217"/>
    </source>
</evidence>
<dbReference type="InterPro" id="IPR046347">
    <property type="entry name" value="bZIP_sf"/>
</dbReference>
<feature type="domain" description="BZIP" evidence="8">
    <location>
        <begin position="148"/>
        <end position="185"/>
    </location>
</feature>
<feature type="compositionally biased region" description="Basic and acidic residues" evidence="7">
    <location>
        <begin position="147"/>
        <end position="163"/>
    </location>
</feature>
<dbReference type="Proteomes" id="UP000602510">
    <property type="component" value="Unassembled WGS sequence"/>
</dbReference>
<dbReference type="Pfam" id="PF00170">
    <property type="entry name" value="bZIP_1"/>
    <property type="match status" value="1"/>
</dbReference>
<keyword evidence="10" id="KW-1185">Reference proteome</keyword>
<keyword evidence="5" id="KW-0804">Transcription</keyword>
<accession>A0A833WSU1</accession>
<feature type="compositionally biased region" description="Polar residues" evidence="7">
    <location>
        <begin position="116"/>
        <end position="129"/>
    </location>
</feature>